<evidence type="ECO:0000313" key="12">
    <source>
        <dbReference type="Proteomes" id="UP000253273"/>
    </source>
</evidence>
<dbReference type="SUPFAM" id="SSF158694">
    <property type="entry name" value="UraD-Like"/>
    <property type="match status" value="1"/>
</dbReference>
<dbReference type="GO" id="GO:0006144">
    <property type="term" value="P:purine nucleobase metabolic process"/>
    <property type="evidence" value="ECO:0007669"/>
    <property type="project" value="UniProtKB-KW"/>
</dbReference>
<keyword evidence="12" id="KW-1185">Reference proteome</keyword>
<dbReference type="Gene3D" id="1.10.3330.10">
    <property type="entry name" value="Oxo-4-hydroxy-4-carboxy-5-ureidoimidazoline decarboxylase"/>
    <property type="match status" value="1"/>
</dbReference>
<dbReference type="EMBL" id="CP031148">
    <property type="protein sequence ID" value="AXG09822.1"/>
    <property type="molecule type" value="Genomic_DNA"/>
</dbReference>
<evidence type="ECO:0000256" key="7">
    <source>
        <dbReference type="SAM" id="MobiDB-lite"/>
    </source>
</evidence>
<evidence type="ECO:0000256" key="5">
    <source>
        <dbReference type="ARBA" id="ARBA00022793"/>
    </source>
</evidence>
<dbReference type="NCBIfam" id="TIGR03164">
    <property type="entry name" value="UHCUDC"/>
    <property type="match status" value="1"/>
</dbReference>
<dbReference type="KEGG" id="haj:DU500_08195"/>
<evidence type="ECO:0000313" key="10">
    <source>
        <dbReference type="EMBL" id="AXG09822.1"/>
    </source>
</evidence>
<dbReference type="Pfam" id="PF09349">
    <property type="entry name" value="OHCU_decarbox"/>
    <property type="match status" value="1"/>
</dbReference>
<dbReference type="UniPathway" id="UPA00394">
    <property type="reaction ID" value="UER00652"/>
</dbReference>
<accession>A0A345E2I1</accession>
<dbReference type="PANTHER" id="PTHR43466">
    <property type="entry name" value="2-OXO-4-HYDROXY-4-CARBOXY-5-UREIDOIMIDAZOLINE DECARBOXYLASE-RELATED"/>
    <property type="match status" value="1"/>
</dbReference>
<dbReference type="RefSeq" id="WP_114585542.1">
    <property type="nucleotide sequence ID" value="NZ_CP031148.1"/>
</dbReference>
<feature type="compositionally biased region" description="Basic and acidic residues" evidence="7">
    <location>
        <begin position="69"/>
        <end position="79"/>
    </location>
</feature>
<dbReference type="EMBL" id="CP031150">
    <property type="protein sequence ID" value="AXG06403.1"/>
    <property type="molecule type" value="Genomic_DNA"/>
</dbReference>
<dbReference type="EC" id="4.1.1.97" evidence="3"/>
<name>A0A345E2I1_9EURY</name>
<feature type="region of interest" description="Disordered" evidence="7">
    <location>
        <begin position="69"/>
        <end position="90"/>
    </location>
</feature>
<keyword evidence="4" id="KW-0659">Purine metabolism</keyword>
<evidence type="ECO:0000256" key="1">
    <source>
        <dbReference type="ARBA" id="ARBA00001163"/>
    </source>
</evidence>
<comment type="catalytic activity">
    <reaction evidence="1">
        <text>5-hydroxy-2-oxo-4-ureido-2,5-dihydro-1H-imidazole-5-carboxylate + H(+) = (S)-allantoin + CO2</text>
        <dbReference type="Rhea" id="RHEA:26301"/>
        <dbReference type="ChEBI" id="CHEBI:15378"/>
        <dbReference type="ChEBI" id="CHEBI:15678"/>
        <dbReference type="ChEBI" id="CHEBI:16526"/>
        <dbReference type="ChEBI" id="CHEBI:58639"/>
        <dbReference type="EC" id="4.1.1.97"/>
    </reaction>
</comment>
<dbReference type="PANTHER" id="PTHR43466:SF1">
    <property type="entry name" value="2-OXO-4-HYDROXY-4-CARBOXY-5-UREIDOIMIDAZOLINE DECARBOXYLASE-RELATED"/>
    <property type="match status" value="1"/>
</dbReference>
<dbReference type="GeneID" id="37286944"/>
<dbReference type="OrthoDB" id="195007at2157"/>
<sequence length="167" mass="19423">MSDLTIAALNRADRDSFVERLGSVYEHSPWVAERSWADRPFDSVDDLHASMKRVVEDADRERRLELLRAHPDLGERTEMTDASVEEQASAGLDQLTPDQYEAFQRLNERYRDAFGFPFIMAVRDESPDAIRAAMEERVEHSRDEEFRTAIDEVHTIARLRLEERLES</sequence>
<dbReference type="GO" id="GO:0000255">
    <property type="term" value="P:allantoin metabolic process"/>
    <property type="evidence" value="ECO:0007669"/>
    <property type="project" value="InterPro"/>
</dbReference>
<reference evidence="10 11" key="1">
    <citation type="submission" date="2018-07" db="EMBL/GenBank/DDBJ databases">
        <title>Genome sequences of Haloplanus sp. CBA1112.</title>
        <authorList>
            <person name="Kim Y.B."/>
            <person name="Roh S.W."/>
        </authorList>
    </citation>
    <scope>NUCLEOTIDE SEQUENCE [LARGE SCALE GENOMIC DNA]</scope>
    <source>
        <strain evidence="10 11">CBA1112</strain>
    </source>
</reference>
<dbReference type="Proteomes" id="UP000253273">
    <property type="component" value="Chromosome"/>
</dbReference>
<dbReference type="InterPro" id="IPR018020">
    <property type="entry name" value="OHCU_decarboxylase"/>
</dbReference>
<dbReference type="Proteomes" id="UP000252985">
    <property type="component" value="Chromosome"/>
</dbReference>
<gene>
    <name evidence="9" type="primary">uraD</name>
    <name evidence="10" type="ORF">DU484_08160</name>
    <name evidence="9" type="ORF">DU500_08195</name>
</gene>
<evidence type="ECO:0000313" key="9">
    <source>
        <dbReference type="EMBL" id="AXG06403.1"/>
    </source>
</evidence>
<keyword evidence="5" id="KW-0210">Decarboxylase</keyword>
<evidence type="ECO:0000256" key="4">
    <source>
        <dbReference type="ARBA" id="ARBA00022631"/>
    </source>
</evidence>
<evidence type="ECO:0000256" key="2">
    <source>
        <dbReference type="ARBA" id="ARBA00004754"/>
    </source>
</evidence>
<evidence type="ECO:0000313" key="11">
    <source>
        <dbReference type="Proteomes" id="UP000252985"/>
    </source>
</evidence>
<dbReference type="GO" id="GO:0019628">
    <property type="term" value="P:urate catabolic process"/>
    <property type="evidence" value="ECO:0007669"/>
    <property type="project" value="UniProtKB-UniPathway"/>
</dbReference>
<evidence type="ECO:0000256" key="3">
    <source>
        <dbReference type="ARBA" id="ARBA00012257"/>
    </source>
</evidence>
<dbReference type="AlphaFoldDB" id="A0A345E2I1"/>
<evidence type="ECO:0000259" key="8">
    <source>
        <dbReference type="Pfam" id="PF09349"/>
    </source>
</evidence>
<comment type="pathway">
    <text evidence="2">Purine metabolism; urate degradation; (S)-allantoin from urate: step 3/3.</text>
</comment>
<protein>
    <recommendedName>
        <fullName evidence="3">2-oxo-4-hydroxy-4-carboxy-5-ureidoimidazoline decarboxylase</fullName>
        <ecNumber evidence="3">4.1.1.97</ecNumber>
    </recommendedName>
</protein>
<dbReference type="KEGG" id="haq:DU484_08160"/>
<accession>A0A345ECA0</accession>
<dbReference type="InterPro" id="IPR036778">
    <property type="entry name" value="OHCU_decarboxylase_sf"/>
</dbReference>
<feature type="domain" description="Oxo-4-hydroxy-4-carboxy-5-ureidoimidazoline decarboxylase" evidence="8">
    <location>
        <begin position="10"/>
        <end position="162"/>
    </location>
</feature>
<dbReference type="InterPro" id="IPR017580">
    <property type="entry name" value="OHCU_decarboxylase-1"/>
</dbReference>
<evidence type="ECO:0000256" key="6">
    <source>
        <dbReference type="ARBA" id="ARBA00023239"/>
    </source>
</evidence>
<organism evidence="9 12">
    <name type="scientific">Haloplanus rubicundus</name>
    <dbReference type="NCBI Taxonomy" id="1547898"/>
    <lineage>
        <taxon>Archaea</taxon>
        <taxon>Methanobacteriati</taxon>
        <taxon>Methanobacteriota</taxon>
        <taxon>Stenosarchaea group</taxon>
        <taxon>Halobacteria</taxon>
        <taxon>Halobacteriales</taxon>
        <taxon>Haloferacaceae</taxon>
        <taxon>Haloplanus</taxon>
    </lineage>
</organism>
<keyword evidence="6 9" id="KW-0456">Lyase</keyword>
<proteinExistence type="predicted"/>
<reference evidence="9 12" key="2">
    <citation type="submission" date="2018-07" db="EMBL/GenBank/DDBJ databases">
        <title>Genome sequences of Haloplanus sp. CBA1113.</title>
        <authorList>
            <person name="Kim Y.B."/>
            <person name="Roh S.W."/>
        </authorList>
    </citation>
    <scope>NUCLEOTIDE SEQUENCE [LARGE SCALE GENOMIC DNA]</scope>
    <source>
        <strain evidence="9 12">CBA1113</strain>
    </source>
</reference>
<dbReference type="GO" id="GO:0051997">
    <property type="term" value="F:2-oxo-4-hydroxy-4-carboxy-5-ureidoimidazoline decarboxylase activity"/>
    <property type="evidence" value="ECO:0007669"/>
    <property type="project" value="UniProtKB-EC"/>
</dbReference>